<reference evidence="2" key="1">
    <citation type="journal article" date="2020" name="Nature">
        <title>Giant virus diversity and host interactions through global metagenomics.</title>
        <authorList>
            <person name="Schulz F."/>
            <person name="Roux S."/>
            <person name="Paez-Espino D."/>
            <person name="Jungbluth S."/>
            <person name="Walsh D.A."/>
            <person name="Denef V.J."/>
            <person name="McMahon K.D."/>
            <person name="Konstantinidis K.T."/>
            <person name="Eloe-Fadrosh E.A."/>
            <person name="Kyrpides N.C."/>
            <person name="Woyke T."/>
        </authorList>
    </citation>
    <scope>NUCLEOTIDE SEQUENCE</scope>
    <source>
        <strain evidence="2">GVMAG-M-3300023179-103</strain>
    </source>
</reference>
<feature type="region of interest" description="Disordered" evidence="1">
    <location>
        <begin position="35"/>
        <end position="59"/>
    </location>
</feature>
<protein>
    <submittedName>
        <fullName evidence="2">Uncharacterized protein</fullName>
    </submittedName>
</protein>
<organism evidence="2">
    <name type="scientific">viral metagenome</name>
    <dbReference type="NCBI Taxonomy" id="1070528"/>
    <lineage>
        <taxon>unclassified sequences</taxon>
        <taxon>metagenomes</taxon>
        <taxon>organismal metagenomes</taxon>
    </lineage>
</organism>
<name>A0A6C0DYC6_9ZZZZ</name>
<dbReference type="EMBL" id="MN739698">
    <property type="protein sequence ID" value="QHT21916.1"/>
    <property type="molecule type" value="Genomic_DNA"/>
</dbReference>
<proteinExistence type="predicted"/>
<accession>A0A6C0DYC6</accession>
<sequence>MILLYVYNNSSSPAPAPAPAPPSRPTPVQTQILASRNVSSETHSEQEHLMPGNDSELPNYSLLPPIAETDQLPSLDEMIKGIKKMNDELTEFNKNLDVPGTLNVVNDLIGKGLDELMNNPAFQYLMADQNFAEIFSLLIKTANRLDNNNRHKLKTLLDQLFRVMIKINNGIGL</sequence>
<evidence type="ECO:0000313" key="2">
    <source>
        <dbReference type="EMBL" id="QHT21916.1"/>
    </source>
</evidence>
<evidence type="ECO:0000256" key="1">
    <source>
        <dbReference type="SAM" id="MobiDB-lite"/>
    </source>
</evidence>
<dbReference type="AlphaFoldDB" id="A0A6C0DYC6"/>